<dbReference type="GO" id="GO:0140115">
    <property type="term" value="P:export across plasma membrane"/>
    <property type="evidence" value="ECO:0007669"/>
    <property type="project" value="UniProtKB-ARBA"/>
</dbReference>
<dbReference type="Gene3D" id="1.20.1250.20">
    <property type="entry name" value="MFS general substrate transporter like domains"/>
    <property type="match status" value="1"/>
</dbReference>
<dbReference type="GO" id="GO:0015606">
    <property type="term" value="F:spermidine transmembrane transporter activity"/>
    <property type="evidence" value="ECO:0007669"/>
    <property type="project" value="TreeGrafter"/>
</dbReference>
<proteinExistence type="inferred from homology"/>
<evidence type="ECO:0000313" key="12">
    <source>
        <dbReference type="EMBL" id="RMZ14057.1"/>
    </source>
</evidence>
<evidence type="ECO:0000256" key="5">
    <source>
        <dbReference type="ARBA" id="ARBA00038347"/>
    </source>
</evidence>
<feature type="transmembrane region" description="Helical" evidence="10">
    <location>
        <begin position="313"/>
        <end position="339"/>
    </location>
</feature>
<evidence type="ECO:0000256" key="1">
    <source>
        <dbReference type="ARBA" id="ARBA00004141"/>
    </source>
</evidence>
<keyword evidence="4 10" id="KW-0472">Membrane</keyword>
<evidence type="ECO:0000256" key="8">
    <source>
        <dbReference type="ARBA" id="ARBA00077167"/>
    </source>
</evidence>
<keyword evidence="2 10" id="KW-0812">Transmembrane</keyword>
<evidence type="ECO:0000256" key="4">
    <source>
        <dbReference type="ARBA" id="ARBA00023136"/>
    </source>
</evidence>
<feature type="compositionally biased region" description="Basic and acidic residues" evidence="9">
    <location>
        <begin position="15"/>
        <end position="30"/>
    </location>
</feature>
<dbReference type="SUPFAM" id="SSF103473">
    <property type="entry name" value="MFS general substrate transporter"/>
    <property type="match status" value="1"/>
</dbReference>
<feature type="transmembrane region" description="Helical" evidence="10">
    <location>
        <begin position="87"/>
        <end position="106"/>
    </location>
</feature>
<feature type="transmembrane region" description="Helical" evidence="10">
    <location>
        <begin position="429"/>
        <end position="455"/>
    </location>
</feature>
<evidence type="ECO:0000256" key="3">
    <source>
        <dbReference type="ARBA" id="ARBA00022989"/>
    </source>
</evidence>
<organism evidence="12 13">
    <name type="scientific">Hortaea werneckii</name>
    <name type="common">Black yeast</name>
    <name type="synonym">Cladosporium werneckii</name>
    <dbReference type="NCBI Taxonomy" id="91943"/>
    <lineage>
        <taxon>Eukaryota</taxon>
        <taxon>Fungi</taxon>
        <taxon>Dikarya</taxon>
        <taxon>Ascomycota</taxon>
        <taxon>Pezizomycotina</taxon>
        <taxon>Dothideomycetes</taxon>
        <taxon>Dothideomycetidae</taxon>
        <taxon>Mycosphaerellales</taxon>
        <taxon>Teratosphaeriaceae</taxon>
        <taxon>Hortaea</taxon>
    </lineage>
</organism>
<feature type="transmembrane region" description="Helical" evidence="10">
    <location>
        <begin position="155"/>
        <end position="172"/>
    </location>
</feature>
<dbReference type="InterPro" id="IPR005829">
    <property type="entry name" value="Sugar_transporter_CS"/>
</dbReference>
<dbReference type="Pfam" id="PF07690">
    <property type="entry name" value="MFS_1"/>
    <property type="match status" value="1"/>
</dbReference>
<comment type="function">
    <text evidence="6">MFS transporter; part of the gene cluster that mediates the biosynthesis of cercosporin, a light-activated, non-host-selective toxin. The perylenequinone chromophore of cercosporin absorbs light energy to attain an electronically-activated triplet state and produces active oxygen species such as the hydroxyl radical, superoxide, hydrogen peroxide or singlet oxygen upon reaction with oxygen molecules. These reactive oxygen species cause damage to various cellular components including lipids, proteins and nucleic acids. Responsible for secretion and accumulation of cercosporin, but does not play any roles in self-protection against the toxicity of cercosporin.</text>
</comment>
<dbReference type="AlphaFoldDB" id="A0A3M7HLL5"/>
<feature type="transmembrane region" description="Helical" evidence="10">
    <location>
        <begin position="178"/>
        <end position="202"/>
    </location>
</feature>
<sequence length="585" mass="64211">MDPESHQTSRMSSVYDDKDVEKGDESRPDSIAEDSQQPGPYQQHATTQPAFTGPANEAHQEPPPTCDEFDGPDDPENPLNWPLWKKWYHTFIPASIALVCTLGSSIYTPGREDVMREFGVSREVSLLPYVLYVLGLACGPMLAAPTSEQLGRRAVYLVAIPIFALFILGSGFSQSIAALTICRFFAGVFGSPGLSIGSATLSDVWRPNERAVPMAIYVTTPFLGPAIGPLVGGYAVWAYGWRWTEWVLLFFTVAGLTPALGMNETYKSAILKKRAKERGLPPKQSGRTPLQAAAFFARSTLTRPIHMTLVEPVVGLFTAYVAINFAMLYAFFAAFPYVFEQIYGFGIRSTGLTFLGLGAGCIVGCALIITFSKLVFKRQIQKSMAAGYGGKVNPEARLYPAMIGSICLPISLFWFGWSAQSSTHWMAPVVAEAVFGCGNLLIFMSATLYLMDFYGPMYGASAMGSNNLARYVLGTAFPLFVVQMYERLGIGWATSLLAFISLACTPIPWCFYVWGPKLRGMTSLKSSPHNKEGFMAFGSGGILSEHNLWDCLKGEEDTSSGFRNIQGWTIERLTPTVCPVRYPFY</sequence>
<dbReference type="EMBL" id="QWIO01000013">
    <property type="protein sequence ID" value="RMZ14057.1"/>
    <property type="molecule type" value="Genomic_DNA"/>
</dbReference>
<keyword evidence="3 10" id="KW-1133">Transmembrane helix</keyword>
<feature type="transmembrane region" description="Helical" evidence="10">
    <location>
        <begin position="351"/>
        <end position="376"/>
    </location>
</feature>
<dbReference type="InterPro" id="IPR036259">
    <property type="entry name" value="MFS_trans_sf"/>
</dbReference>
<dbReference type="PANTHER" id="PTHR23502">
    <property type="entry name" value="MAJOR FACILITATOR SUPERFAMILY"/>
    <property type="match status" value="1"/>
</dbReference>
<reference evidence="12 13" key="1">
    <citation type="journal article" date="2018" name="BMC Genomics">
        <title>Genomic evidence for intraspecific hybridization in a clonal and extremely halotolerant yeast.</title>
        <authorList>
            <person name="Gostincar C."/>
            <person name="Stajich J.E."/>
            <person name="Zupancic J."/>
            <person name="Zalar P."/>
            <person name="Gunde-Cimerman N."/>
        </authorList>
    </citation>
    <scope>NUCLEOTIDE SEQUENCE [LARGE SCALE GENOMIC DNA]</scope>
    <source>
        <strain evidence="12 13">EXF-10513</strain>
    </source>
</reference>
<evidence type="ECO:0000256" key="6">
    <source>
        <dbReference type="ARBA" id="ARBA00053977"/>
    </source>
</evidence>
<evidence type="ECO:0000256" key="2">
    <source>
        <dbReference type="ARBA" id="ARBA00022692"/>
    </source>
</evidence>
<dbReference type="InterPro" id="IPR011701">
    <property type="entry name" value="MFS"/>
</dbReference>
<feature type="transmembrane region" description="Helical" evidence="10">
    <location>
        <begin position="467"/>
        <end position="485"/>
    </location>
</feature>
<name>A0A3M7HLL5_HORWE</name>
<accession>A0A3M7HLL5</accession>
<dbReference type="CDD" id="cd17323">
    <property type="entry name" value="MFS_Tpo1_MDR_like"/>
    <property type="match status" value="1"/>
</dbReference>
<evidence type="ECO:0000256" key="9">
    <source>
        <dbReference type="SAM" id="MobiDB-lite"/>
    </source>
</evidence>
<dbReference type="VEuPathDB" id="FungiDB:BTJ68_11155"/>
<dbReference type="FunFam" id="1.20.1250.20:FF:000011">
    <property type="entry name" value="MFS multidrug transporter, putative"/>
    <property type="match status" value="1"/>
</dbReference>
<evidence type="ECO:0000313" key="13">
    <source>
        <dbReference type="Proteomes" id="UP000269539"/>
    </source>
</evidence>
<protein>
    <recommendedName>
        <fullName evidence="7">Cercosporin MFS transporter CTB4</fullName>
    </recommendedName>
    <alternativeName>
        <fullName evidence="8">Cercosporin toxin biosynthesis cluster protein 4</fullName>
    </alternativeName>
</protein>
<evidence type="ECO:0000256" key="10">
    <source>
        <dbReference type="SAM" id="Phobius"/>
    </source>
</evidence>
<feature type="compositionally biased region" description="Polar residues" evidence="9">
    <location>
        <begin position="33"/>
        <end position="50"/>
    </location>
</feature>
<dbReference type="InterPro" id="IPR020846">
    <property type="entry name" value="MFS_dom"/>
</dbReference>
<feature type="transmembrane region" description="Helical" evidence="10">
    <location>
        <begin position="246"/>
        <end position="266"/>
    </location>
</feature>
<feature type="transmembrane region" description="Helical" evidence="10">
    <location>
        <begin position="491"/>
        <end position="515"/>
    </location>
</feature>
<feature type="transmembrane region" description="Helical" evidence="10">
    <location>
        <begin position="126"/>
        <end position="143"/>
    </location>
</feature>
<dbReference type="PROSITE" id="PS50850">
    <property type="entry name" value="MFS"/>
    <property type="match status" value="1"/>
</dbReference>
<gene>
    <name evidence="12" type="ORF">D0864_00269</name>
</gene>
<dbReference type="GO" id="GO:0000297">
    <property type="term" value="F:spermine transmembrane transporter activity"/>
    <property type="evidence" value="ECO:0007669"/>
    <property type="project" value="TreeGrafter"/>
</dbReference>
<evidence type="ECO:0000256" key="7">
    <source>
        <dbReference type="ARBA" id="ARBA00069139"/>
    </source>
</evidence>
<dbReference type="GO" id="GO:0005886">
    <property type="term" value="C:plasma membrane"/>
    <property type="evidence" value="ECO:0007669"/>
    <property type="project" value="TreeGrafter"/>
</dbReference>
<feature type="domain" description="Major facilitator superfamily (MFS) profile" evidence="11">
    <location>
        <begin position="89"/>
        <end position="519"/>
    </location>
</feature>
<comment type="subcellular location">
    <subcellularLocation>
        <location evidence="1">Membrane</location>
        <topology evidence="1">Multi-pass membrane protein</topology>
    </subcellularLocation>
</comment>
<feature type="transmembrane region" description="Helical" evidence="10">
    <location>
        <begin position="214"/>
        <end position="240"/>
    </location>
</feature>
<dbReference type="GO" id="GO:0042908">
    <property type="term" value="P:xenobiotic transport"/>
    <property type="evidence" value="ECO:0007669"/>
    <property type="project" value="UniProtKB-ARBA"/>
</dbReference>
<dbReference type="PANTHER" id="PTHR23502:SF38">
    <property type="entry name" value="POLYAMINE TRANSPORTER 4"/>
    <property type="match status" value="1"/>
</dbReference>
<evidence type="ECO:0000259" key="11">
    <source>
        <dbReference type="PROSITE" id="PS50850"/>
    </source>
</evidence>
<feature type="region of interest" description="Disordered" evidence="9">
    <location>
        <begin position="1"/>
        <end position="74"/>
    </location>
</feature>
<comment type="caution">
    <text evidence="12">The sequence shown here is derived from an EMBL/GenBank/DDBJ whole genome shotgun (WGS) entry which is preliminary data.</text>
</comment>
<dbReference type="PROSITE" id="PS00216">
    <property type="entry name" value="SUGAR_TRANSPORT_1"/>
    <property type="match status" value="1"/>
</dbReference>
<feature type="transmembrane region" description="Helical" evidence="10">
    <location>
        <begin position="397"/>
        <end position="417"/>
    </location>
</feature>
<comment type="similarity">
    <text evidence="5">Belongs to the major facilitator superfamily. CAR1 family.</text>
</comment>
<dbReference type="Proteomes" id="UP000269539">
    <property type="component" value="Unassembled WGS sequence"/>
</dbReference>